<keyword evidence="5 9" id="KW-0812">Transmembrane</keyword>
<feature type="transmembrane region" description="Helical" evidence="9">
    <location>
        <begin position="47"/>
        <end position="65"/>
    </location>
</feature>
<dbReference type="InterPro" id="IPR055348">
    <property type="entry name" value="DctQ"/>
</dbReference>
<dbReference type="PANTHER" id="PTHR35011">
    <property type="entry name" value="2,3-DIKETO-L-GULONATE TRAP TRANSPORTER SMALL PERMEASE PROTEIN YIAM"/>
    <property type="match status" value="1"/>
</dbReference>
<reference evidence="11 12" key="1">
    <citation type="submission" date="2018-12" db="EMBL/GenBank/DDBJ databases">
        <title>Mesorhizobium carbonis sp. nov., isolated from coal mine water.</title>
        <authorList>
            <person name="Xin W."/>
            <person name="Xu Z."/>
            <person name="Xiang F."/>
            <person name="Zhang J."/>
            <person name="Xi L."/>
            <person name="Liu J."/>
        </authorList>
    </citation>
    <scope>NUCLEOTIDE SEQUENCE [LARGE SCALE GENOMIC DNA]</scope>
    <source>
        <strain evidence="11 12">B2.3</strain>
    </source>
</reference>
<evidence type="ECO:0000256" key="3">
    <source>
        <dbReference type="ARBA" id="ARBA00022475"/>
    </source>
</evidence>
<evidence type="ECO:0000313" key="12">
    <source>
        <dbReference type="Proteomes" id="UP000278398"/>
    </source>
</evidence>
<dbReference type="Proteomes" id="UP000278398">
    <property type="component" value="Unassembled WGS sequence"/>
</dbReference>
<evidence type="ECO:0000256" key="8">
    <source>
        <dbReference type="ARBA" id="ARBA00038436"/>
    </source>
</evidence>
<gene>
    <name evidence="11" type="ORF">EJC49_17780</name>
</gene>
<evidence type="ECO:0000313" key="11">
    <source>
        <dbReference type="EMBL" id="RST85056.1"/>
    </source>
</evidence>
<dbReference type="Pfam" id="PF04290">
    <property type="entry name" value="DctQ"/>
    <property type="match status" value="1"/>
</dbReference>
<comment type="similarity">
    <text evidence="8 9">Belongs to the TRAP transporter small permease family.</text>
</comment>
<dbReference type="GO" id="GO:0015740">
    <property type="term" value="P:C4-dicarboxylate transport"/>
    <property type="evidence" value="ECO:0007669"/>
    <property type="project" value="TreeGrafter"/>
</dbReference>
<dbReference type="GO" id="GO:0022857">
    <property type="term" value="F:transmembrane transporter activity"/>
    <property type="evidence" value="ECO:0007669"/>
    <property type="project" value="UniProtKB-UniRule"/>
</dbReference>
<evidence type="ECO:0000256" key="5">
    <source>
        <dbReference type="ARBA" id="ARBA00022692"/>
    </source>
</evidence>
<evidence type="ECO:0000259" key="10">
    <source>
        <dbReference type="Pfam" id="PF04290"/>
    </source>
</evidence>
<comment type="caution">
    <text evidence="9">Lacks conserved residue(s) required for the propagation of feature annotation.</text>
</comment>
<comment type="function">
    <text evidence="9">Part of the tripartite ATP-independent periplasmic (TRAP) transport system.</text>
</comment>
<dbReference type="InterPro" id="IPR007387">
    <property type="entry name" value="TRAP_DctQ"/>
</dbReference>
<name>A0A3R9ZZ05_9HYPH</name>
<comment type="subunit">
    <text evidence="9">The complex comprises the extracytoplasmic solute receptor protein and the two transmembrane proteins.</text>
</comment>
<evidence type="ECO:0000256" key="1">
    <source>
        <dbReference type="ARBA" id="ARBA00004429"/>
    </source>
</evidence>
<accession>A0A3R9ZZ05</accession>
<evidence type="ECO:0000256" key="2">
    <source>
        <dbReference type="ARBA" id="ARBA00022448"/>
    </source>
</evidence>
<proteinExistence type="inferred from homology"/>
<keyword evidence="6 9" id="KW-1133">Transmembrane helix</keyword>
<feature type="transmembrane region" description="Helical" evidence="9">
    <location>
        <begin position="127"/>
        <end position="151"/>
    </location>
</feature>
<dbReference type="PANTHER" id="PTHR35011:SF2">
    <property type="entry name" value="2,3-DIKETO-L-GULONATE TRAP TRANSPORTER SMALL PERMEASE PROTEIN YIAM"/>
    <property type="match status" value="1"/>
</dbReference>
<evidence type="ECO:0000256" key="7">
    <source>
        <dbReference type="ARBA" id="ARBA00023136"/>
    </source>
</evidence>
<feature type="transmembrane region" description="Helical" evidence="9">
    <location>
        <begin position="86"/>
        <end position="107"/>
    </location>
</feature>
<keyword evidence="7 9" id="KW-0472">Membrane</keyword>
<evidence type="ECO:0000256" key="4">
    <source>
        <dbReference type="ARBA" id="ARBA00022519"/>
    </source>
</evidence>
<dbReference type="AlphaFoldDB" id="A0A3R9ZZ05"/>
<keyword evidence="2 9" id="KW-0813">Transport</keyword>
<dbReference type="OrthoDB" id="7866592at2"/>
<organism evidence="11 12">
    <name type="scientific">Aquibium carbonis</name>
    <dbReference type="NCBI Taxonomy" id="2495581"/>
    <lineage>
        <taxon>Bacteria</taxon>
        <taxon>Pseudomonadati</taxon>
        <taxon>Pseudomonadota</taxon>
        <taxon>Alphaproteobacteria</taxon>
        <taxon>Hyphomicrobiales</taxon>
        <taxon>Phyllobacteriaceae</taxon>
        <taxon>Aquibium</taxon>
    </lineage>
</organism>
<dbReference type="GO" id="GO:0005886">
    <property type="term" value="C:plasma membrane"/>
    <property type="evidence" value="ECO:0007669"/>
    <property type="project" value="UniProtKB-SubCell"/>
</dbReference>
<dbReference type="EMBL" id="RWKW01000069">
    <property type="protein sequence ID" value="RST85056.1"/>
    <property type="molecule type" value="Genomic_DNA"/>
</dbReference>
<feature type="domain" description="Tripartite ATP-independent periplasmic transporters DctQ component" evidence="10">
    <location>
        <begin position="23"/>
        <end position="152"/>
    </location>
</feature>
<keyword evidence="3" id="KW-1003">Cell membrane</keyword>
<keyword evidence="12" id="KW-1185">Reference proteome</keyword>
<comment type="subcellular location">
    <subcellularLocation>
        <location evidence="1 9">Cell inner membrane</location>
        <topology evidence="1 9">Multi-pass membrane protein</topology>
    </subcellularLocation>
</comment>
<sequence>MSRTLERVSLAIEMVAGGLLALITLTVVASATSRYLFSYPLPDAFDLSRLLMGAAVMWGLASVGFRGNHIKVDLLSEFLPPRLRRWVDSFAWTVLLGFTCLVAYRLAFPVMNAARSGEVTMELRLPLWPFFAVIWLGVVVSIVTVFTRLVLVATGRGNLDDFDPIEIPETKQD</sequence>
<keyword evidence="4 9" id="KW-0997">Cell inner membrane</keyword>
<protein>
    <recommendedName>
        <fullName evidence="9">TRAP transporter small permease protein</fullName>
    </recommendedName>
</protein>
<evidence type="ECO:0000256" key="6">
    <source>
        <dbReference type="ARBA" id="ARBA00022989"/>
    </source>
</evidence>
<evidence type="ECO:0000256" key="9">
    <source>
        <dbReference type="RuleBase" id="RU369079"/>
    </source>
</evidence>
<comment type="caution">
    <text evidence="11">The sequence shown here is derived from an EMBL/GenBank/DDBJ whole genome shotgun (WGS) entry which is preliminary data.</text>
</comment>